<feature type="compositionally biased region" description="Basic and acidic residues" evidence="1">
    <location>
        <begin position="36"/>
        <end position="45"/>
    </location>
</feature>
<dbReference type="InterPro" id="IPR052521">
    <property type="entry name" value="Cell_div_SPOR-domain"/>
</dbReference>
<dbReference type="GO" id="GO:0032153">
    <property type="term" value="C:cell division site"/>
    <property type="evidence" value="ECO:0007669"/>
    <property type="project" value="TreeGrafter"/>
</dbReference>
<feature type="region of interest" description="Disordered" evidence="1">
    <location>
        <begin position="35"/>
        <end position="173"/>
    </location>
</feature>
<dbReference type="PROSITE" id="PS51724">
    <property type="entry name" value="SPOR"/>
    <property type="match status" value="1"/>
</dbReference>
<feature type="compositionally biased region" description="Low complexity" evidence="1">
    <location>
        <begin position="114"/>
        <end position="129"/>
    </location>
</feature>
<sequence length="252" mass="26130">MSDRSKKILWIAVAVSGFALVVFLAAFLLFPPSEASESRPFDLTRRSPSKPLSPNDFSAFPSIVVQPSGESSQLPTDSQANSTSEKKSSSTVIVVPAPAANQTNMNASQTEGESAVASSAPKPASSSVSGQSAVKTPQTSVPAAKPPATSVAPVPAAKPASPPSPPPSTKAASSAEYWIQVGSFSAKGTADKLRDEFTARGMTSIIAVKEIGGRNYYQVKVGPYPSADEAKKWLSTVKAVQGASQDAFVTTR</sequence>
<dbReference type="InterPro" id="IPR036680">
    <property type="entry name" value="SPOR-like_sf"/>
</dbReference>
<dbReference type="PANTHER" id="PTHR38687">
    <property type="entry name" value="CELL DIVISION PROTEIN DEDD-RELATED"/>
    <property type="match status" value="1"/>
</dbReference>
<evidence type="ECO:0000256" key="1">
    <source>
        <dbReference type="SAM" id="MobiDB-lite"/>
    </source>
</evidence>
<dbReference type="EMBL" id="FWDM01000007">
    <property type="protein sequence ID" value="SLM10580.1"/>
    <property type="molecule type" value="Genomic_DNA"/>
</dbReference>
<evidence type="ECO:0000259" key="2">
    <source>
        <dbReference type="PROSITE" id="PS51724"/>
    </source>
</evidence>
<dbReference type="AlphaFoldDB" id="A0A3P3XFZ9"/>
<feature type="domain" description="SPOR" evidence="2">
    <location>
        <begin position="171"/>
        <end position="252"/>
    </location>
</feature>
<feature type="compositionally biased region" description="Polar residues" evidence="1">
    <location>
        <begin position="68"/>
        <end position="83"/>
    </location>
</feature>
<name>A0A3P3XFZ9_9SPIR</name>
<gene>
    <name evidence="3" type="ORF">SPIROBIBN47_150058</name>
</gene>
<dbReference type="GO" id="GO:0032506">
    <property type="term" value="P:cytokinetic process"/>
    <property type="evidence" value="ECO:0007669"/>
    <property type="project" value="TreeGrafter"/>
</dbReference>
<reference evidence="3" key="1">
    <citation type="submission" date="2017-02" db="EMBL/GenBank/DDBJ databases">
        <authorList>
            <person name="Regsiter A."/>
            <person name="William W."/>
        </authorList>
    </citation>
    <scope>NUCLEOTIDE SEQUENCE</scope>
    <source>
        <strain evidence="3">Bib</strain>
    </source>
</reference>
<feature type="compositionally biased region" description="Polar residues" evidence="1">
    <location>
        <begin position="100"/>
        <end position="112"/>
    </location>
</feature>
<dbReference type="GO" id="GO:0030428">
    <property type="term" value="C:cell septum"/>
    <property type="evidence" value="ECO:0007669"/>
    <property type="project" value="TreeGrafter"/>
</dbReference>
<feature type="compositionally biased region" description="Low complexity" evidence="1">
    <location>
        <begin position="139"/>
        <end position="159"/>
    </location>
</feature>
<evidence type="ECO:0000313" key="3">
    <source>
        <dbReference type="EMBL" id="SLM10580.1"/>
    </source>
</evidence>
<dbReference type="GO" id="GO:0042834">
    <property type="term" value="F:peptidoglycan binding"/>
    <property type="evidence" value="ECO:0007669"/>
    <property type="project" value="InterPro"/>
</dbReference>
<protein>
    <submittedName>
        <fullName evidence="3">Putative Sporulation repeat domain protein</fullName>
    </submittedName>
</protein>
<dbReference type="Pfam" id="PF05036">
    <property type="entry name" value="SPOR"/>
    <property type="match status" value="1"/>
</dbReference>
<dbReference type="InterPro" id="IPR007730">
    <property type="entry name" value="SPOR-like_dom"/>
</dbReference>
<organism evidence="3">
    <name type="scientific">uncultured spirochete</name>
    <dbReference type="NCBI Taxonomy" id="156406"/>
    <lineage>
        <taxon>Bacteria</taxon>
        <taxon>Pseudomonadati</taxon>
        <taxon>Spirochaetota</taxon>
        <taxon>Spirochaetia</taxon>
        <taxon>Spirochaetales</taxon>
        <taxon>environmental samples</taxon>
    </lineage>
</organism>
<proteinExistence type="predicted"/>
<dbReference type="PANTHER" id="PTHR38687:SF1">
    <property type="entry name" value="CELL DIVISION PROTEIN DEDD"/>
    <property type="match status" value="1"/>
</dbReference>
<accession>A0A3P3XFZ9</accession>
<dbReference type="SUPFAM" id="SSF110997">
    <property type="entry name" value="Sporulation related repeat"/>
    <property type="match status" value="1"/>
</dbReference>
<dbReference type="Gene3D" id="3.30.70.1070">
    <property type="entry name" value="Sporulation related repeat"/>
    <property type="match status" value="1"/>
</dbReference>